<dbReference type="Proteomes" id="UP000322234">
    <property type="component" value="Unassembled WGS sequence"/>
</dbReference>
<evidence type="ECO:0000313" key="1">
    <source>
        <dbReference type="EMBL" id="MXQ97955.1"/>
    </source>
</evidence>
<accession>A0A6B0S8T7</accession>
<sequence length="94" mass="11094">MFKVSSPHVLNEGKKSEFSFRIPSCNFIESFVLMLIHIPYEMVREVNQSIFKMTQTKSIFGIYDNKILKIKFKYHSKKHDLLIDQHDLLKATVC</sequence>
<dbReference type="EMBL" id="VBQZ03000210">
    <property type="protein sequence ID" value="MXQ97955.1"/>
    <property type="molecule type" value="Genomic_DNA"/>
</dbReference>
<protein>
    <submittedName>
        <fullName evidence="1">Uncharacterized protein</fullName>
    </submittedName>
</protein>
<evidence type="ECO:0000313" key="2">
    <source>
        <dbReference type="Proteomes" id="UP000322234"/>
    </source>
</evidence>
<proteinExistence type="predicted"/>
<organism evidence="1 2">
    <name type="scientific">Bos mutus</name>
    <name type="common">wild yak</name>
    <dbReference type="NCBI Taxonomy" id="72004"/>
    <lineage>
        <taxon>Eukaryota</taxon>
        <taxon>Metazoa</taxon>
        <taxon>Chordata</taxon>
        <taxon>Craniata</taxon>
        <taxon>Vertebrata</taxon>
        <taxon>Euteleostomi</taxon>
        <taxon>Mammalia</taxon>
        <taxon>Eutheria</taxon>
        <taxon>Laurasiatheria</taxon>
        <taxon>Artiodactyla</taxon>
        <taxon>Ruminantia</taxon>
        <taxon>Pecora</taxon>
        <taxon>Bovidae</taxon>
        <taxon>Bovinae</taxon>
        <taxon>Bos</taxon>
    </lineage>
</organism>
<gene>
    <name evidence="1" type="ORF">E5288_WYG015737</name>
</gene>
<comment type="caution">
    <text evidence="1">The sequence shown here is derived from an EMBL/GenBank/DDBJ whole genome shotgun (WGS) entry which is preliminary data.</text>
</comment>
<name>A0A6B0S8T7_9CETA</name>
<dbReference type="AlphaFoldDB" id="A0A6B0S8T7"/>
<reference evidence="1" key="1">
    <citation type="submission" date="2019-10" db="EMBL/GenBank/DDBJ databases">
        <title>The sequence and de novo assembly of the wild yak genome.</title>
        <authorList>
            <person name="Liu Y."/>
        </authorList>
    </citation>
    <scope>NUCLEOTIDE SEQUENCE [LARGE SCALE GENOMIC DNA]</scope>
    <source>
        <strain evidence="1">WY2019</strain>
    </source>
</reference>
<keyword evidence="2" id="KW-1185">Reference proteome</keyword>